<evidence type="ECO:0000313" key="1">
    <source>
        <dbReference type="EMBL" id="KKL04911.1"/>
    </source>
</evidence>
<organism evidence="1">
    <name type="scientific">marine sediment metagenome</name>
    <dbReference type="NCBI Taxonomy" id="412755"/>
    <lineage>
        <taxon>unclassified sequences</taxon>
        <taxon>metagenomes</taxon>
        <taxon>ecological metagenomes</taxon>
    </lineage>
</organism>
<comment type="caution">
    <text evidence="1">The sequence shown here is derived from an EMBL/GenBank/DDBJ whole genome shotgun (WGS) entry which is preliminary data.</text>
</comment>
<dbReference type="InterPro" id="IPR013403">
    <property type="entry name" value="CRISPR-assoc_prot_Csb1/Cas7u"/>
</dbReference>
<name>A0A0F9CGV0_9ZZZZ</name>
<protein>
    <submittedName>
        <fullName evidence="1">Uncharacterized protein</fullName>
    </submittedName>
</protein>
<proteinExistence type="predicted"/>
<gene>
    <name evidence="1" type="ORF">LCGC14_2611310</name>
</gene>
<accession>A0A0F9CGV0</accession>
<reference evidence="1" key="1">
    <citation type="journal article" date="2015" name="Nature">
        <title>Complex archaea that bridge the gap between prokaryotes and eukaryotes.</title>
        <authorList>
            <person name="Spang A."/>
            <person name="Saw J.H."/>
            <person name="Jorgensen S.L."/>
            <person name="Zaremba-Niedzwiedzka K."/>
            <person name="Martijn J."/>
            <person name="Lind A.E."/>
            <person name="van Eijk R."/>
            <person name="Schleper C."/>
            <person name="Guy L."/>
            <person name="Ettema T.J."/>
        </authorList>
    </citation>
    <scope>NUCLEOTIDE SEQUENCE</scope>
</reference>
<dbReference type="Pfam" id="PF09617">
    <property type="entry name" value="Cas_GSU0053"/>
    <property type="match status" value="1"/>
</dbReference>
<dbReference type="AlphaFoldDB" id="A0A0F9CGV0"/>
<sequence>MKLDHFDSLLDEPTTAAIVMRQHLKPVEGEDGIIYPPTFADIGYNIDELAPPVPGQPRNVCLIDSVGSQANRMEPRFKDPPYNELVPQIDIHIKTKVADTTVHLFDAGHRIADAVARCTEMAGEIEAAFLATRSG</sequence>
<feature type="non-terminal residue" evidence="1">
    <location>
        <position position="135"/>
    </location>
</feature>
<dbReference type="EMBL" id="LAZR01044338">
    <property type="protein sequence ID" value="KKL04911.1"/>
    <property type="molecule type" value="Genomic_DNA"/>
</dbReference>
<dbReference type="NCBIfam" id="TIGR02570">
    <property type="entry name" value="cas7_GSU0053"/>
    <property type="match status" value="1"/>
</dbReference>